<dbReference type="Proteomes" id="UP001642360">
    <property type="component" value="Unassembled WGS sequence"/>
</dbReference>
<comment type="caution">
    <text evidence="1">The sequence shown here is derived from an EMBL/GenBank/DDBJ whole genome shotgun (WGS) entry which is preliminary data.</text>
</comment>
<reference evidence="1 2" key="1">
    <citation type="submission" date="2024-02" db="EMBL/GenBank/DDBJ databases">
        <authorList>
            <person name="Vignale AGUSTIN F."/>
            <person name="Sosa J E."/>
            <person name="Modenutti C."/>
        </authorList>
    </citation>
    <scope>NUCLEOTIDE SEQUENCE [LARGE SCALE GENOMIC DNA]</scope>
</reference>
<protein>
    <submittedName>
        <fullName evidence="1">Uncharacterized protein</fullName>
    </submittedName>
</protein>
<sequence length="91" mass="9896">MLGATRGSSAAKRGVAKVSKQVAFAFVTRTLARCRQFEDSGTSCFNEPALRDIIFAALPQCDESESTTCAGLEGSNCKHLNFYDIQTDPMR</sequence>
<dbReference type="PANTHER" id="PTHR31115">
    <property type="entry name" value="OS05G0107300 PROTEIN"/>
    <property type="match status" value="1"/>
</dbReference>
<name>A0ABC8UHZ6_9AQUA</name>
<gene>
    <name evidence="1" type="ORF">ILEXP_LOCUS50671</name>
</gene>
<evidence type="ECO:0000313" key="1">
    <source>
        <dbReference type="EMBL" id="CAK9180651.1"/>
    </source>
</evidence>
<evidence type="ECO:0000313" key="2">
    <source>
        <dbReference type="Proteomes" id="UP001642360"/>
    </source>
</evidence>
<organism evidence="1 2">
    <name type="scientific">Ilex paraguariensis</name>
    <name type="common">yerba mate</name>
    <dbReference type="NCBI Taxonomy" id="185542"/>
    <lineage>
        <taxon>Eukaryota</taxon>
        <taxon>Viridiplantae</taxon>
        <taxon>Streptophyta</taxon>
        <taxon>Embryophyta</taxon>
        <taxon>Tracheophyta</taxon>
        <taxon>Spermatophyta</taxon>
        <taxon>Magnoliopsida</taxon>
        <taxon>eudicotyledons</taxon>
        <taxon>Gunneridae</taxon>
        <taxon>Pentapetalae</taxon>
        <taxon>asterids</taxon>
        <taxon>campanulids</taxon>
        <taxon>Aquifoliales</taxon>
        <taxon>Aquifoliaceae</taxon>
        <taxon>Ilex</taxon>
    </lineage>
</organism>
<dbReference type="AlphaFoldDB" id="A0ABC8UHZ6"/>
<keyword evidence="2" id="KW-1185">Reference proteome</keyword>
<dbReference type="PANTHER" id="PTHR31115:SF2">
    <property type="entry name" value="OS05G0107300 PROTEIN"/>
    <property type="match status" value="1"/>
</dbReference>
<accession>A0ABC8UHZ6</accession>
<dbReference type="EMBL" id="CAUOFW020007802">
    <property type="protein sequence ID" value="CAK9180651.1"/>
    <property type="molecule type" value="Genomic_DNA"/>
</dbReference>
<proteinExistence type="predicted"/>